<evidence type="ECO:0000313" key="3">
    <source>
        <dbReference type="Proteomes" id="UP000093928"/>
    </source>
</evidence>
<organism evidence="2 3">
    <name type="scientific">Mycobacterium asiaticum</name>
    <dbReference type="NCBI Taxonomy" id="1790"/>
    <lineage>
        <taxon>Bacteria</taxon>
        <taxon>Bacillati</taxon>
        <taxon>Actinomycetota</taxon>
        <taxon>Actinomycetes</taxon>
        <taxon>Mycobacteriales</taxon>
        <taxon>Mycobacteriaceae</taxon>
        <taxon>Mycobacterium</taxon>
    </lineage>
</organism>
<evidence type="ECO:0000256" key="1">
    <source>
        <dbReference type="SAM" id="Phobius"/>
    </source>
</evidence>
<protein>
    <submittedName>
        <fullName evidence="2">Uncharacterized protein</fullName>
    </submittedName>
</protein>
<sequence>MDRLRRLLNRQVSISALVEVAFWLAIPYLCIGLVWATVHENQVERIEARLMKVMPAGADIAAFGVTALLWPASLQIADACPAA</sequence>
<keyword evidence="1" id="KW-0472">Membrane</keyword>
<keyword evidence="1" id="KW-1133">Transmembrane helix</keyword>
<comment type="caution">
    <text evidence="2">The sequence shown here is derived from an EMBL/GenBank/DDBJ whole genome shotgun (WGS) entry which is preliminary data.</text>
</comment>
<evidence type="ECO:0000313" key="2">
    <source>
        <dbReference type="EMBL" id="OBK30696.1"/>
    </source>
</evidence>
<dbReference type="RefSeq" id="WP_065142548.1">
    <property type="nucleotide sequence ID" value="NZ_LZLS01000023.1"/>
</dbReference>
<dbReference type="EMBL" id="LZLS01000023">
    <property type="protein sequence ID" value="OBK30696.1"/>
    <property type="molecule type" value="Genomic_DNA"/>
</dbReference>
<name>A0A1A3P959_MYCAS</name>
<reference evidence="2 3" key="1">
    <citation type="submission" date="2016-06" db="EMBL/GenBank/DDBJ databases">
        <authorList>
            <person name="Kjaerup R.B."/>
            <person name="Dalgaard T.S."/>
            <person name="Juul-Madsen H.R."/>
        </authorList>
    </citation>
    <scope>NUCLEOTIDE SEQUENCE [LARGE SCALE GENOMIC DNA]</scope>
    <source>
        <strain evidence="2 3">1165133.8</strain>
    </source>
</reference>
<keyword evidence="1" id="KW-0812">Transmembrane</keyword>
<dbReference type="OrthoDB" id="4743695at2"/>
<feature type="transmembrane region" description="Helical" evidence="1">
    <location>
        <begin position="20"/>
        <end position="38"/>
    </location>
</feature>
<accession>A0A1A3P959</accession>
<dbReference type="Proteomes" id="UP000093928">
    <property type="component" value="Unassembled WGS sequence"/>
</dbReference>
<feature type="transmembrane region" description="Helical" evidence="1">
    <location>
        <begin position="50"/>
        <end position="70"/>
    </location>
</feature>
<proteinExistence type="predicted"/>
<gene>
    <name evidence="2" type="ORF">A5634_15550</name>
</gene>
<dbReference type="AlphaFoldDB" id="A0A1A3P959"/>